<accession>A0AAW2L8F9</accession>
<dbReference type="PANTHER" id="PTHR38353:SF2">
    <property type="entry name" value="TROPOMYOSIN"/>
    <property type="match status" value="1"/>
</dbReference>
<reference evidence="1" key="2">
    <citation type="journal article" date="2024" name="Plant">
        <title>Genomic evolution and insights into agronomic trait innovations of Sesamum species.</title>
        <authorList>
            <person name="Miao H."/>
            <person name="Wang L."/>
            <person name="Qu L."/>
            <person name="Liu H."/>
            <person name="Sun Y."/>
            <person name="Le M."/>
            <person name="Wang Q."/>
            <person name="Wei S."/>
            <person name="Zheng Y."/>
            <person name="Lin W."/>
            <person name="Duan Y."/>
            <person name="Cao H."/>
            <person name="Xiong S."/>
            <person name="Wang X."/>
            <person name="Wei L."/>
            <person name="Li C."/>
            <person name="Ma Q."/>
            <person name="Ju M."/>
            <person name="Zhao R."/>
            <person name="Li G."/>
            <person name="Mu C."/>
            <person name="Tian Q."/>
            <person name="Mei H."/>
            <person name="Zhang T."/>
            <person name="Gao T."/>
            <person name="Zhang H."/>
        </authorList>
    </citation>
    <scope>NUCLEOTIDE SEQUENCE</scope>
    <source>
        <strain evidence="1">G01</strain>
    </source>
</reference>
<gene>
    <name evidence="1" type="ORF">Sangu_2248000</name>
</gene>
<reference evidence="1" key="1">
    <citation type="submission" date="2020-06" db="EMBL/GenBank/DDBJ databases">
        <authorList>
            <person name="Li T."/>
            <person name="Hu X."/>
            <person name="Zhang T."/>
            <person name="Song X."/>
            <person name="Zhang H."/>
            <person name="Dai N."/>
            <person name="Sheng W."/>
            <person name="Hou X."/>
            <person name="Wei L."/>
        </authorList>
    </citation>
    <scope>NUCLEOTIDE SEQUENCE</scope>
    <source>
        <strain evidence="1">G01</strain>
        <tissue evidence="1">Leaf</tissue>
    </source>
</reference>
<proteinExistence type="predicted"/>
<dbReference type="AlphaFoldDB" id="A0AAW2L8F9"/>
<organism evidence="1">
    <name type="scientific">Sesamum angustifolium</name>
    <dbReference type="NCBI Taxonomy" id="2727405"/>
    <lineage>
        <taxon>Eukaryota</taxon>
        <taxon>Viridiplantae</taxon>
        <taxon>Streptophyta</taxon>
        <taxon>Embryophyta</taxon>
        <taxon>Tracheophyta</taxon>
        <taxon>Spermatophyta</taxon>
        <taxon>Magnoliopsida</taxon>
        <taxon>eudicotyledons</taxon>
        <taxon>Gunneridae</taxon>
        <taxon>Pentapetalae</taxon>
        <taxon>asterids</taxon>
        <taxon>lamiids</taxon>
        <taxon>Lamiales</taxon>
        <taxon>Pedaliaceae</taxon>
        <taxon>Sesamum</taxon>
    </lineage>
</organism>
<comment type="caution">
    <text evidence="1">The sequence shown here is derived from an EMBL/GenBank/DDBJ whole genome shotgun (WGS) entry which is preliminary data.</text>
</comment>
<name>A0AAW2L8F9_9LAMI</name>
<sequence length="185" mass="20971">MTKAKGKIYSQILQNQRKIALLESDSSTLSQTLKLMQQEKLSLSAKLVDQSAYYEKVGQDISAQLTEHQVNEKAEGTKGQSVMKDFQAAQANFGKMGKLKSDLALQNTKLRQSVELVKTKMTEFKSELWEMDEKSLEEELQALLSDKSGEAEYVQSLQLQIMRVKEISHIVRCSCGEEYNVKLDK</sequence>
<dbReference type="PANTHER" id="PTHR38353">
    <property type="entry name" value="TROPOMYOSIN"/>
    <property type="match status" value="1"/>
</dbReference>
<protein>
    <submittedName>
        <fullName evidence="1">Uncharacterized protein</fullName>
    </submittedName>
</protein>
<evidence type="ECO:0000313" key="1">
    <source>
        <dbReference type="EMBL" id="KAL0314036.1"/>
    </source>
</evidence>
<dbReference type="EMBL" id="JACGWK010000015">
    <property type="protein sequence ID" value="KAL0314036.1"/>
    <property type="molecule type" value="Genomic_DNA"/>
</dbReference>